<dbReference type="EMBL" id="GBXM01093157">
    <property type="protein sequence ID" value="JAH15420.1"/>
    <property type="molecule type" value="Transcribed_RNA"/>
</dbReference>
<reference evidence="1" key="2">
    <citation type="journal article" date="2015" name="Fish Shellfish Immunol.">
        <title>Early steps in the European eel (Anguilla anguilla)-Vibrio vulnificus interaction in the gills: Role of the RtxA13 toxin.</title>
        <authorList>
            <person name="Callol A."/>
            <person name="Pajuelo D."/>
            <person name="Ebbesson L."/>
            <person name="Teles M."/>
            <person name="MacKenzie S."/>
            <person name="Amaro C."/>
        </authorList>
    </citation>
    <scope>NUCLEOTIDE SEQUENCE</scope>
</reference>
<reference evidence="1" key="1">
    <citation type="submission" date="2014-11" db="EMBL/GenBank/DDBJ databases">
        <authorList>
            <person name="Amaro Gonzalez C."/>
        </authorList>
    </citation>
    <scope>NUCLEOTIDE SEQUENCE</scope>
</reference>
<organism evidence="1">
    <name type="scientific">Anguilla anguilla</name>
    <name type="common">European freshwater eel</name>
    <name type="synonym">Muraena anguilla</name>
    <dbReference type="NCBI Taxonomy" id="7936"/>
    <lineage>
        <taxon>Eukaryota</taxon>
        <taxon>Metazoa</taxon>
        <taxon>Chordata</taxon>
        <taxon>Craniata</taxon>
        <taxon>Vertebrata</taxon>
        <taxon>Euteleostomi</taxon>
        <taxon>Actinopterygii</taxon>
        <taxon>Neopterygii</taxon>
        <taxon>Teleostei</taxon>
        <taxon>Anguilliformes</taxon>
        <taxon>Anguillidae</taxon>
        <taxon>Anguilla</taxon>
    </lineage>
</organism>
<proteinExistence type="predicted"/>
<accession>A0A0E9QGG9</accession>
<dbReference type="AlphaFoldDB" id="A0A0E9QGG9"/>
<protein>
    <submittedName>
        <fullName evidence="1">Uncharacterized protein</fullName>
    </submittedName>
</protein>
<name>A0A0E9QGG9_ANGAN</name>
<evidence type="ECO:0000313" key="1">
    <source>
        <dbReference type="EMBL" id="JAH15420.1"/>
    </source>
</evidence>
<sequence length="25" mass="3080">MDRLQRDFCNKQFYCHFIVSQTVVT</sequence>